<keyword evidence="8" id="KW-1185">Reference proteome</keyword>
<gene>
    <name evidence="7" type="ORF">M9Y10_030837</name>
</gene>
<evidence type="ECO:0000259" key="5">
    <source>
        <dbReference type="PROSITE" id="PS50090"/>
    </source>
</evidence>
<dbReference type="InterPro" id="IPR009057">
    <property type="entry name" value="Homeodomain-like_sf"/>
</dbReference>
<sequence length="282" mass="33255">MESSLFNCFTYHNNNFDQSHLYSIINKPEKNKLPLPTYPINQNSLIESRLNSNSNISFLIDSIAKLNQKNFKKSNINGIELNNILQAYNSIDSYLSNKLTTNSKEIADENNDIKNTKIKKTRVPFTKEEDEKVKELVQIYGTKKWIVVSSFIKGRTAKQCRDRYLNYLVPGYFMGEWSKEEDDLIIKLYDEHGPKWSVIQRSLEDRSANAIKNRWKYFLSRQINKDSELDQKIERETKYLFADESLSIPSKEIYESISNTEKENNIFDFKNEDRLIENIDWI</sequence>
<dbReference type="Proteomes" id="UP001470230">
    <property type="component" value="Unassembled WGS sequence"/>
</dbReference>
<evidence type="ECO:0000256" key="1">
    <source>
        <dbReference type="ARBA" id="ARBA00023015"/>
    </source>
</evidence>
<dbReference type="InterPro" id="IPR017930">
    <property type="entry name" value="Myb_dom"/>
</dbReference>
<protein>
    <recommendedName>
        <fullName evidence="9">Myb-like DNA-binding domain containing protein</fullName>
    </recommendedName>
</protein>
<evidence type="ECO:0000313" key="8">
    <source>
        <dbReference type="Proteomes" id="UP001470230"/>
    </source>
</evidence>
<dbReference type="InterPro" id="IPR001005">
    <property type="entry name" value="SANT/Myb"/>
</dbReference>
<dbReference type="Gene3D" id="1.10.10.60">
    <property type="entry name" value="Homeodomain-like"/>
    <property type="match status" value="2"/>
</dbReference>
<feature type="domain" description="Myb-like" evidence="5">
    <location>
        <begin position="117"/>
        <end position="168"/>
    </location>
</feature>
<dbReference type="SMART" id="SM00717">
    <property type="entry name" value="SANT"/>
    <property type="match status" value="2"/>
</dbReference>
<organism evidence="7 8">
    <name type="scientific">Tritrichomonas musculus</name>
    <dbReference type="NCBI Taxonomy" id="1915356"/>
    <lineage>
        <taxon>Eukaryota</taxon>
        <taxon>Metamonada</taxon>
        <taxon>Parabasalia</taxon>
        <taxon>Tritrichomonadida</taxon>
        <taxon>Tritrichomonadidae</taxon>
        <taxon>Tritrichomonas</taxon>
    </lineage>
</organism>
<feature type="domain" description="Myb-like" evidence="5">
    <location>
        <begin position="169"/>
        <end position="219"/>
    </location>
</feature>
<evidence type="ECO:0000259" key="6">
    <source>
        <dbReference type="PROSITE" id="PS51294"/>
    </source>
</evidence>
<evidence type="ECO:0000256" key="4">
    <source>
        <dbReference type="ARBA" id="ARBA00023242"/>
    </source>
</evidence>
<evidence type="ECO:0000256" key="2">
    <source>
        <dbReference type="ARBA" id="ARBA00023125"/>
    </source>
</evidence>
<evidence type="ECO:0000256" key="3">
    <source>
        <dbReference type="ARBA" id="ARBA00023163"/>
    </source>
</evidence>
<keyword evidence="4" id="KW-0539">Nucleus</keyword>
<keyword evidence="3" id="KW-0804">Transcription</keyword>
<evidence type="ECO:0008006" key="9">
    <source>
        <dbReference type="Google" id="ProtNLM"/>
    </source>
</evidence>
<accession>A0ABR2H3D9</accession>
<keyword evidence="2" id="KW-0238">DNA-binding</keyword>
<dbReference type="EMBL" id="JAPFFF010000047">
    <property type="protein sequence ID" value="KAK8840282.1"/>
    <property type="molecule type" value="Genomic_DNA"/>
</dbReference>
<dbReference type="CDD" id="cd00167">
    <property type="entry name" value="SANT"/>
    <property type="match status" value="2"/>
</dbReference>
<keyword evidence="1" id="KW-0805">Transcription regulation</keyword>
<reference evidence="7 8" key="1">
    <citation type="submission" date="2024-04" db="EMBL/GenBank/DDBJ databases">
        <title>Tritrichomonas musculus Genome.</title>
        <authorList>
            <person name="Alves-Ferreira E."/>
            <person name="Grigg M."/>
            <person name="Lorenzi H."/>
            <person name="Galac M."/>
        </authorList>
    </citation>
    <scope>NUCLEOTIDE SEQUENCE [LARGE SCALE GENOMIC DNA]</scope>
    <source>
        <strain evidence="7 8">EAF2021</strain>
    </source>
</reference>
<dbReference type="PANTHER" id="PTHR46621">
    <property type="entry name" value="SNRNA-ACTIVATING PROTEIN COMPLEX SUBUNIT 4"/>
    <property type="match status" value="1"/>
</dbReference>
<proteinExistence type="predicted"/>
<dbReference type="PANTHER" id="PTHR46621:SF1">
    <property type="entry name" value="SNRNA-ACTIVATING PROTEIN COMPLEX SUBUNIT 4"/>
    <property type="match status" value="1"/>
</dbReference>
<dbReference type="InterPro" id="IPR051575">
    <property type="entry name" value="Myb-like_DNA-bd"/>
</dbReference>
<feature type="domain" description="HTH myb-type" evidence="6">
    <location>
        <begin position="117"/>
        <end position="172"/>
    </location>
</feature>
<dbReference type="SUPFAM" id="SSF46689">
    <property type="entry name" value="Homeodomain-like"/>
    <property type="match status" value="1"/>
</dbReference>
<dbReference type="PROSITE" id="PS51294">
    <property type="entry name" value="HTH_MYB"/>
    <property type="match status" value="2"/>
</dbReference>
<evidence type="ECO:0000313" key="7">
    <source>
        <dbReference type="EMBL" id="KAK8840282.1"/>
    </source>
</evidence>
<name>A0ABR2H3D9_9EUKA</name>
<dbReference type="Pfam" id="PF00249">
    <property type="entry name" value="Myb_DNA-binding"/>
    <property type="match status" value="2"/>
</dbReference>
<feature type="domain" description="HTH myb-type" evidence="6">
    <location>
        <begin position="175"/>
        <end position="223"/>
    </location>
</feature>
<comment type="caution">
    <text evidence="7">The sequence shown here is derived from an EMBL/GenBank/DDBJ whole genome shotgun (WGS) entry which is preliminary data.</text>
</comment>
<dbReference type="PROSITE" id="PS50090">
    <property type="entry name" value="MYB_LIKE"/>
    <property type="match status" value="2"/>
</dbReference>